<evidence type="ECO:0000313" key="4">
    <source>
        <dbReference type="Proteomes" id="UP000305451"/>
    </source>
</evidence>
<gene>
    <name evidence="3" type="ORF">E5162_11105</name>
</gene>
<dbReference type="Proteomes" id="UP000305451">
    <property type="component" value="Unassembled WGS sequence"/>
</dbReference>
<comment type="caution">
    <text evidence="3">The sequence shown here is derived from an EMBL/GenBank/DDBJ whole genome shotgun (WGS) entry which is preliminary data.</text>
</comment>
<organism evidence="3 4">
    <name type="scientific">Marinicauda pacifica</name>
    <dbReference type="NCBI Taxonomy" id="1133559"/>
    <lineage>
        <taxon>Bacteria</taxon>
        <taxon>Pseudomonadati</taxon>
        <taxon>Pseudomonadota</taxon>
        <taxon>Alphaproteobacteria</taxon>
        <taxon>Maricaulales</taxon>
        <taxon>Maricaulaceae</taxon>
        <taxon>Marinicauda</taxon>
    </lineage>
</organism>
<feature type="transmembrane region" description="Helical" evidence="1">
    <location>
        <begin position="75"/>
        <end position="96"/>
    </location>
</feature>
<dbReference type="Gene3D" id="1.20.5.160">
    <property type="entry name" value="Bacterial aa3 type cytochrome c oxidase subunit IV"/>
    <property type="match status" value="1"/>
</dbReference>
<keyword evidence="4" id="KW-1185">Reference proteome</keyword>
<keyword evidence="1" id="KW-0812">Transmembrane</keyword>
<dbReference type="InterPro" id="IPR036596">
    <property type="entry name" value="Cyt-C_aa3_sf"/>
</dbReference>
<dbReference type="RefSeq" id="WP_135945332.1">
    <property type="nucleotide sequence ID" value="NZ_BMEI01000003.1"/>
</dbReference>
<proteinExistence type="predicted"/>
<evidence type="ECO:0000313" key="3">
    <source>
        <dbReference type="EMBL" id="TGY92198.1"/>
    </source>
</evidence>
<accession>A0A4S2H9B8</accession>
<dbReference type="SUPFAM" id="SSF81469">
    <property type="entry name" value="Bacterial aa3 type cytochrome c oxidase subunit IV"/>
    <property type="match status" value="1"/>
</dbReference>
<dbReference type="InterPro" id="IPR012422">
    <property type="entry name" value="Cyt_c_oxidase_su4_bac-aa3"/>
</dbReference>
<dbReference type="OrthoDB" id="7691500at2"/>
<evidence type="ECO:0000256" key="1">
    <source>
        <dbReference type="SAM" id="Phobius"/>
    </source>
</evidence>
<sequence>MAEDYHRGEMNVAEQKHTFDGFISVSVFSAAVLGLVVMFLSMVFGTDLGWLTAFLITAVIGGVIGVLLKQGTAYWMTVAILGVITIIAGFMIVALFGA</sequence>
<keyword evidence="1" id="KW-1133">Transmembrane helix</keyword>
<feature type="transmembrane region" description="Helical" evidence="1">
    <location>
        <begin position="21"/>
        <end position="44"/>
    </location>
</feature>
<name>A0A4S2H9B8_9PROT</name>
<dbReference type="AlphaFoldDB" id="A0A4S2H9B8"/>
<dbReference type="Pfam" id="PF07835">
    <property type="entry name" value="COX4_pro_2"/>
    <property type="match status" value="1"/>
</dbReference>
<feature type="transmembrane region" description="Helical" evidence="1">
    <location>
        <begin position="50"/>
        <end position="68"/>
    </location>
</feature>
<feature type="domain" description="Cytochrome c oxidase subunit IV bacterial aa3 type" evidence="2">
    <location>
        <begin position="5"/>
        <end position="44"/>
    </location>
</feature>
<dbReference type="EMBL" id="SRXV01000003">
    <property type="protein sequence ID" value="TGY92198.1"/>
    <property type="molecule type" value="Genomic_DNA"/>
</dbReference>
<protein>
    <submittedName>
        <fullName evidence="3">Aa3-type cytochrome c oxidase subunit IV</fullName>
    </submittedName>
</protein>
<reference evidence="3 4" key="1">
    <citation type="journal article" date="2013" name="Int. J. Syst. Evol. Microbiol.">
        <title>Marinicauda pacifica gen. nov., sp. nov., a prosthecate alphaproteobacterium of the family Hyphomonadaceae isolated from deep seawater.</title>
        <authorList>
            <person name="Zhang X.Y."/>
            <person name="Li G.W."/>
            <person name="Wang C.S."/>
            <person name="Zhang Y.J."/>
            <person name="Xu X.W."/>
            <person name="Li H."/>
            <person name="Liu A."/>
            <person name="Liu C."/>
            <person name="Xie B.B."/>
            <person name="Qin Q.L."/>
            <person name="Xu Z."/>
            <person name="Chen X.L."/>
            <person name="Zhou B.C."/>
            <person name="Zhang Y.Z."/>
        </authorList>
    </citation>
    <scope>NUCLEOTIDE SEQUENCE [LARGE SCALE GENOMIC DNA]</scope>
    <source>
        <strain evidence="3 4">P-1 km-3</strain>
    </source>
</reference>
<keyword evidence="1" id="KW-0472">Membrane</keyword>
<evidence type="ECO:0000259" key="2">
    <source>
        <dbReference type="Pfam" id="PF07835"/>
    </source>
</evidence>